<comment type="caution">
    <text evidence="1">The sequence shown here is derived from an EMBL/GenBank/DDBJ whole genome shotgun (WGS) entry which is preliminary data.</text>
</comment>
<name>A0A0F9J9A5_9ZZZZ</name>
<gene>
    <name evidence="1" type="ORF">LCGC14_1784640</name>
</gene>
<accession>A0A0F9J9A5</accession>
<organism evidence="1">
    <name type="scientific">marine sediment metagenome</name>
    <dbReference type="NCBI Taxonomy" id="412755"/>
    <lineage>
        <taxon>unclassified sequences</taxon>
        <taxon>metagenomes</taxon>
        <taxon>ecological metagenomes</taxon>
    </lineage>
</organism>
<protein>
    <recommendedName>
        <fullName evidence="2">Methyltransferase type 11 domain-containing protein</fullName>
    </recommendedName>
</protein>
<evidence type="ECO:0008006" key="2">
    <source>
        <dbReference type="Google" id="ProtNLM"/>
    </source>
</evidence>
<dbReference type="EMBL" id="LAZR01016937">
    <property type="protein sequence ID" value="KKM02421.1"/>
    <property type="molecule type" value="Genomic_DNA"/>
</dbReference>
<sequence>MQWYKPAWHVCVEPHPPYAVILEKAGYAVWCKTALTVLAGLAGDGAWVDAVYLLDVIEHMQKEEARKVLQLAQEAARYQVLVYTPVGFVEQTEDAWGLGGKYWQTHRSGWSPVEFPSTKGWETELFFPPQPKRNQPPEGFYALWNKA</sequence>
<dbReference type="AlphaFoldDB" id="A0A0F9J9A5"/>
<proteinExistence type="predicted"/>
<evidence type="ECO:0000313" key="1">
    <source>
        <dbReference type="EMBL" id="KKM02421.1"/>
    </source>
</evidence>
<reference evidence="1" key="1">
    <citation type="journal article" date="2015" name="Nature">
        <title>Complex archaea that bridge the gap between prokaryotes and eukaryotes.</title>
        <authorList>
            <person name="Spang A."/>
            <person name="Saw J.H."/>
            <person name="Jorgensen S.L."/>
            <person name="Zaremba-Niedzwiedzka K."/>
            <person name="Martijn J."/>
            <person name="Lind A.E."/>
            <person name="van Eijk R."/>
            <person name="Schleper C."/>
            <person name="Guy L."/>
            <person name="Ettema T.J."/>
        </authorList>
    </citation>
    <scope>NUCLEOTIDE SEQUENCE</scope>
</reference>